<feature type="domain" description="HTH lysR-type" evidence="5">
    <location>
        <begin position="4"/>
        <end position="61"/>
    </location>
</feature>
<dbReference type="InterPro" id="IPR036388">
    <property type="entry name" value="WH-like_DNA-bd_sf"/>
</dbReference>
<organism evidence="6 7">
    <name type="scientific">Neoaquamicrobium sediminum</name>
    <dbReference type="NCBI Taxonomy" id="1849104"/>
    <lineage>
        <taxon>Bacteria</taxon>
        <taxon>Pseudomonadati</taxon>
        <taxon>Pseudomonadota</taxon>
        <taxon>Alphaproteobacteria</taxon>
        <taxon>Hyphomicrobiales</taxon>
        <taxon>Phyllobacteriaceae</taxon>
        <taxon>Neoaquamicrobium</taxon>
    </lineage>
</organism>
<keyword evidence="4" id="KW-0804">Transcription</keyword>
<keyword evidence="3" id="KW-0238">DNA-binding</keyword>
<gene>
    <name evidence="6" type="ORF">V1479_16670</name>
</gene>
<dbReference type="PANTHER" id="PTHR30419:SF8">
    <property type="entry name" value="NITROGEN ASSIMILATION TRANSCRIPTIONAL ACTIVATOR-RELATED"/>
    <property type="match status" value="1"/>
</dbReference>
<name>A0ABV3WWQ6_9HYPH</name>
<keyword evidence="2" id="KW-0805">Transcription regulation</keyword>
<comment type="similarity">
    <text evidence="1">Belongs to the LysR transcriptional regulatory family.</text>
</comment>
<evidence type="ECO:0000259" key="5">
    <source>
        <dbReference type="PROSITE" id="PS50931"/>
    </source>
</evidence>
<evidence type="ECO:0000313" key="6">
    <source>
        <dbReference type="EMBL" id="MEX4008945.1"/>
    </source>
</evidence>
<proteinExistence type="inferred from homology"/>
<dbReference type="Pfam" id="PF03466">
    <property type="entry name" value="LysR_substrate"/>
    <property type="match status" value="1"/>
</dbReference>
<dbReference type="SUPFAM" id="SSF46785">
    <property type="entry name" value="Winged helix' DNA-binding domain"/>
    <property type="match status" value="1"/>
</dbReference>
<comment type="caution">
    <text evidence="6">The sequence shown here is derived from an EMBL/GenBank/DDBJ whole genome shotgun (WGS) entry which is preliminary data.</text>
</comment>
<dbReference type="CDD" id="cd08440">
    <property type="entry name" value="PBP2_LTTR_like_4"/>
    <property type="match status" value="1"/>
</dbReference>
<dbReference type="PROSITE" id="PS50931">
    <property type="entry name" value="HTH_LYSR"/>
    <property type="match status" value="1"/>
</dbReference>
<dbReference type="InterPro" id="IPR050950">
    <property type="entry name" value="HTH-type_LysR_regulators"/>
</dbReference>
<dbReference type="SUPFAM" id="SSF53850">
    <property type="entry name" value="Periplasmic binding protein-like II"/>
    <property type="match status" value="1"/>
</dbReference>
<dbReference type="InterPro" id="IPR005119">
    <property type="entry name" value="LysR_subst-bd"/>
</dbReference>
<evidence type="ECO:0000313" key="7">
    <source>
        <dbReference type="Proteomes" id="UP001559025"/>
    </source>
</evidence>
<evidence type="ECO:0000256" key="1">
    <source>
        <dbReference type="ARBA" id="ARBA00009437"/>
    </source>
</evidence>
<dbReference type="PANTHER" id="PTHR30419">
    <property type="entry name" value="HTH-TYPE TRANSCRIPTIONAL REGULATOR YBHD"/>
    <property type="match status" value="1"/>
</dbReference>
<dbReference type="RefSeq" id="WP_173194761.1">
    <property type="nucleotide sequence ID" value="NZ_JABETK010000004.1"/>
</dbReference>
<dbReference type="InterPro" id="IPR036390">
    <property type="entry name" value="WH_DNA-bd_sf"/>
</dbReference>
<accession>A0ABV3WWQ6</accession>
<reference evidence="6 7" key="1">
    <citation type="submission" date="2024-01" db="EMBL/GenBank/DDBJ databases">
        <title>New evidence supports the origin of RcGTA from prophage.</title>
        <authorList>
            <person name="Xu Y."/>
            <person name="Liu B."/>
            <person name="Chen F."/>
        </authorList>
    </citation>
    <scope>NUCLEOTIDE SEQUENCE [LARGE SCALE GENOMIC DNA]</scope>
    <source>
        <strain evidence="6 7">CBW1107-2</strain>
    </source>
</reference>
<dbReference type="PRINTS" id="PR00039">
    <property type="entry name" value="HTHLYSR"/>
</dbReference>
<dbReference type="EMBL" id="JAZHFV010000005">
    <property type="protein sequence ID" value="MEX4008945.1"/>
    <property type="molecule type" value="Genomic_DNA"/>
</dbReference>
<dbReference type="Gene3D" id="1.10.10.10">
    <property type="entry name" value="Winged helix-like DNA-binding domain superfamily/Winged helix DNA-binding domain"/>
    <property type="match status" value="1"/>
</dbReference>
<evidence type="ECO:0000256" key="2">
    <source>
        <dbReference type="ARBA" id="ARBA00023015"/>
    </source>
</evidence>
<dbReference type="InterPro" id="IPR000847">
    <property type="entry name" value="LysR_HTH_N"/>
</dbReference>
<dbReference type="Proteomes" id="UP001559025">
    <property type="component" value="Unassembled WGS sequence"/>
</dbReference>
<sequence length="298" mass="32514">MINVTLSQLETFIAVAERQGFHAAARHLHLSQSAVSLRVSLLEQRLGLRLFERTTRSVSLTPEGERLLNTARHTLHDIEQLIFQLSDEGALNRGRFRMAALPSTAATIVPVALAGFHERHPNIQIHVIDTVADRAVSAVLTGDVEFALTTGVQQPPGLVFEQLFTDECLVVVPHDHPFAKDSSVDITRLADVPLLLPVVGSAFRAEIDIAFATAGLKPVAEREAINLATLMAYAEVGMGITFVPSMMSHRLDLSRCRALRLAPAPLMRDFGILKREGRPLAPAASAFATFLKTMMNSS</sequence>
<keyword evidence="7" id="KW-1185">Reference proteome</keyword>
<dbReference type="Pfam" id="PF00126">
    <property type="entry name" value="HTH_1"/>
    <property type="match status" value="1"/>
</dbReference>
<dbReference type="Gene3D" id="3.40.190.290">
    <property type="match status" value="1"/>
</dbReference>
<protein>
    <submittedName>
        <fullName evidence="6">LysR family transcriptional regulator</fullName>
    </submittedName>
</protein>
<evidence type="ECO:0000256" key="4">
    <source>
        <dbReference type="ARBA" id="ARBA00023163"/>
    </source>
</evidence>
<evidence type="ECO:0000256" key="3">
    <source>
        <dbReference type="ARBA" id="ARBA00023125"/>
    </source>
</evidence>